<dbReference type="AlphaFoldDB" id="A0A1I7U8K2"/>
<evidence type="ECO:0000313" key="1">
    <source>
        <dbReference type="Proteomes" id="UP000095282"/>
    </source>
</evidence>
<organism evidence="1 2">
    <name type="scientific">Caenorhabditis tropicalis</name>
    <dbReference type="NCBI Taxonomy" id="1561998"/>
    <lineage>
        <taxon>Eukaryota</taxon>
        <taxon>Metazoa</taxon>
        <taxon>Ecdysozoa</taxon>
        <taxon>Nematoda</taxon>
        <taxon>Chromadorea</taxon>
        <taxon>Rhabditida</taxon>
        <taxon>Rhabditina</taxon>
        <taxon>Rhabditomorpha</taxon>
        <taxon>Rhabditoidea</taxon>
        <taxon>Rhabditidae</taxon>
        <taxon>Peloderinae</taxon>
        <taxon>Caenorhabditis</taxon>
    </lineage>
</organism>
<accession>A0A1I7U8K2</accession>
<keyword evidence="1" id="KW-1185">Reference proteome</keyword>
<evidence type="ECO:0000313" key="2">
    <source>
        <dbReference type="WBParaSite" id="Csp11.Scaffold629.g15949.t1"/>
    </source>
</evidence>
<name>A0A1I7U8K2_9PELO</name>
<reference evidence="2" key="1">
    <citation type="submission" date="2016-11" db="UniProtKB">
        <authorList>
            <consortium name="WormBaseParasite"/>
        </authorList>
    </citation>
    <scope>IDENTIFICATION</scope>
</reference>
<protein>
    <submittedName>
        <fullName evidence="2">Ovule protein</fullName>
    </submittedName>
</protein>
<sequence length="76" mass="8613">MPVKIVPPPVSSNKTAGTEWCMGTTKLIEYQMFWLRALLFHIQLCCPRKNLGFLPVCHHKTHSPLCDVFGISAPFE</sequence>
<proteinExistence type="predicted"/>
<dbReference type="WBParaSite" id="Csp11.Scaffold629.g15949.t1">
    <property type="protein sequence ID" value="Csp11.Scaffold629.g15949.t1"/>
    <property type="gene ID" value="Csp11.Scaffold629.g15949"/>
</dbReference>
<dbReference type="Proteomes" id="UP000095282">
    <property type="component" value="Unplaced"/>
</dbReference>